<name>A0ABC8J783_ERUVS</name>
<evidence type="ECO:0000313" key="1">
    <source>
        <dbReference type="EMBL" id="CAH8306864.1"/>
    </source>
</evidence>
<dbReference type="Gene3D" id="3.90.1150.10">
    <property type="entry name" value="Aspartate Aminotransferase, domain 1"/>
    <property type="match status" value="1"/>
</dbReference>
<dbReference type="InterPro" id="IPR015424">
    <property type="entry name" value="PyrdxlP-dep_Trfase"/>
</dbReference>
<dbReference type="Proteomes" id="UP001642260">
    <property type="component" value="Unassembled WGS sequence"/>
</dbReference>
<dbReference type="SUPFAM" id="SSF53383">
    <property type="entry name" value="PLP-dependent transferases"/>
    <property type="match status" value="1"/>
</dbReference>
<dbReference type="AlphaFoldDB" id="A0ABC8J783"/>
<proteinExistence type="predicted"/>
<organism evidence="1 2">
    <name type="scientific">Eruca vesicaria subsp. sativa</name>
    <name type="common">Garden rocket</name>
    <name type="synonym">Eruca sativa</name>
    <dbReference type="NCBI Taxonomy" id="29727"/>
    <lineage>
        <taxon>Eukaryota</taxon>
        <taxon>Viridiplantae</taxon>
        <taxon>Streptophyta</taxon>
        <taxon>Embryophyta</taxon>
        <taxon>Tracheophyta</taxon>
        <taxon>Spermatophyta</taxon>
        <taxon>Magnoliopsida</taxon>
        <taxon>eudicotyledons</taxon>
        <taxon>Gunneridae</taxon>
        <taxon>Pentapetalae</taxon>
        <taxon>rosids</taxon>
        <taxon>malvids</taxon>
        <taxon>Brassicales</taxon>
        <taxon>Brassicaceae</taxon>
        <taxon>Brassiceae</taxon>
        <taxon>Eruca</taxon>
    </lineage>
</organism>
<evidence type="ECO:0000313" key="2">
    <source>
        <dbReference type="Proteomes" id="UP001642260"/>
    </source>
</evidence>
<reference evidence="1 2" key="1">
    <citation type="submission" date="2022-03" db="EMBL/GenBank/DDBJ databases">
        <authorList>
            <person name="Macdonald S."/>
            <person name="Ahmed S."/>
            <person name="Newling K."/>
        </authorList>
    </citation>
    <scope>NUCLEOTIDE SEQUENCE [LARGE SCALE GENOMIC DNA]</scope>
</reference>
<accession>A0ABC8J783</accession>
<sequence length="81" mass="8874">MPVLMAAAAYAAVVVARKEGWRRKATWERVKDFEALSGVQISSPIISLVVGNQEKSLLASWYLLKSGFHVVAIRPPTVPPN</sequence>
<comment type="caution">
    <text evidence="1">The sequence shown here is derived from an EMBL/GenBank/DDBJ whole genome shotgun (WGS) entry which is preliminary data.</text>
</comment>
<keyword evidence="2" id="KW-1185">Reference proteome</keyword>
<dbReference type="EMBL" id="CAKOAT010066267">
    <property type="protein sequence ID" value="CAH8306864.1"/>
    <property type="molecule type" value="Genomic_DNA"/>
</dbReference>
<protein>
    <submittedName>
        <fullName evidence="1">Uncharacterized protein</fullName>
    </submittedName>
</protein>
<gene>
    <name evidence="1" type="ORF">ERUC_LOCUS4775</name>
</gene>
<dbReference type="InterPro" id="IPR015422">
    <property type="entry name" value="PyrdxlP-dep_Trfase_small"/>
</dbReference>